<evidence type="ECO:0000313" key="4">
    <source>
        <dbReference type="Proteomes" id="UP000466785"/>
    </source>
</evidence>
<dbReference type="EMBL" id="AP022570">
    <property type="protein sequence ID" value="BBX53715.1"/>
    <property type="molecule type" value="Genomic_DNA"/>
</dbReference>
<dbReference type="InterPro" id="IPR036514">
    <property type="entry name" value="SGNH_hydro_sf"/>
</dbReference>
<name>A0A6N4VFV3_9MYCO</name>
<dbReference type="KEGG" id="mpof:MPOR_47410"/>
<feature type="chain" id="PRO_5038391908" description="SGNH hydrolase-type esterase domain-containing protein" evidence="1">
    <location>
        <begin position="35"/>
        <end position="394"/>
    </location>
</feature>
<keyword evidence="1" id="KW-0732">Signal</keyword>
<protein>
    <recommendedName>
        <fullName evidence="2">SGNH hydrolase-type esterase domain-containing protein</fullName>
    </recommendedName>
</protein>
<dbReference type="InterPro" id="IPR013830">
    <property type="entry name" value="SGNH_hydro"/>
</dbReference>
<proteinExistence type="predicted"/>
<dbReference type="Pfam" id="PF13472">
    <property type="entry name" value="Lipase_GDSL_2"/>
    <property type="match status" value="1"/>
</dbReference>
<organism evidence="3 4">
    <name type="scientific">Mycolicibacterium poriferae</name>
    <dbReference type="NCBI Taxonomy" id="39694"/>
    <lineage>
        <taxon>Bacteria</taxon>
        <taxon>Bacillati</taxon>
        <taxon>Actinomycetota</taxon>
        <taxon>Actinomycetes</taxon>
        <taxon>Mycobacteriales</taxon>
        <taxon>Mycobacteriaceae</taxon>
        <taxon>Mycolicibacterium</taxon>
    </lineage>
</organism>
<sequence length="394" mass="41421">MGSTGNAPRSGLRRPRRSAIALAAAATLASTGSAYLGARNLLSGQADQARQVIPKSWDIPPRADGVYRPGGGPVERWHRGVPFDLHLMIFGDSTATGYGCTSADEVPGVLLARGLAEESGRRIRLSTKAIVGATSKGLSGQIDAMFVAGPPPDAAVIMIGANDITKPNGISPSARRVGRAVRRLRDSGAVVVVGTCPDFGVIKAIPQPLRWVARSRGLRLARAQAGAVRAAGGVAVPFSDLLAPHFYQAPEVLFSSDMFHPSAAGYALAAKQLLPALCRSVKPRRVCGQIVSSRDSTISPQTRCSPGAGDACQHLDGTVTLHYPHARPPKFENVLGTLDVVGVLGGVDTVVLAVVLHREQPVLPAHIQEVASPTIRADHRYLGLRSRVASLEQQ</sequence>
<dbReference type="PANTHER" id="PTHR30383:SF5">
    <property type="entry name" value="SGNH HYDROLASE-TYPE ESTERASE DOMAIN-CONTAINING PROTEIN"/>
    <property type="match status" value="1"/>
</dbReference>
<reference evidence="3 4" key="1">
    <citation type="journal article" date="2019" name="Emerg. Microbes Infect.">
        <title>Comprehensive subspecies identification of 175 nontuberculous mycobacteria species based on 7547 genomic profiles.</title>
        <authorList>
            <person name="Matsumoto Y."/>
            <person name="Kinjo T."/>
            <person name="Motooka D."/>
            <person name="Nabeya D."/>
            <person name="Jung N."/>
            <person name="Uechi K."/>
            <person name="Horii T."/>
            <person name="Iida T."/>
            <person name="Fujita J."/>
            <person name="Nakamura S."/>
        </authorList>
    </citation>
    <scope>NUCLEOTIDE SEQUENCE [LARGE SCALE GENOMIC DNA]</scope>
    <source>
        <strain evidence="3 4">JCM 12603</strain>
    </source>
</reference>
<evidence type="ECO:0000256" key="1">
    <source>
        <dbReference type="SAM" id="SignalP"/>
    </source>
</evidence>
<dbReference type="AlphaFoldDB" id="A0A6N4VFV3"/>
<evidence type="ECO:0000259" key="2">
    <source>
        <dbReference type="Pfam" id="PF13472"/>
    </source>
</evidence>
<feature type="domain" description="SGNH hydrolase-type esterase" evidence="2">
    <location>
        <begin position="89"/>
        <end position="268"/>
    </location>
</feature>
<keyword evidence="4" id="KW-1185">Reference proteome</keyword>
<accession>A0A6N4VFV3</accession>
<dbReference type="Proteomes" id="UP000466785">
    <property type="component" value="Chromosome"/>
</dbReference>
<dbReference type="SUPFAM" id="SSF52266">
    <property type="entry name" value="SGNH hydrolase"/>
    <property type="match status" value="1"/>
</dbReference>
<dbReference type="Gene3D" id="3.40.50.1110">
    <property type="entry name" value="SGNH hydrolase"/>
    <property type="match status" value="1"/>
</dbReference>
<gene>
    <name evidence="3" type="ORF">MPOR_47410</name>
</gene>
<evidence type="ECO:0000313" key="3">
    <source>
        <dbReference type="EMBL" id="BBX53715.1"/>
    </source>
</evidence>
<dbReference type="GO" id="GO:0004622">
    <property type="term" value="F:phosphatidylcholine lysophospholipase activity"/>
    <property type="evidence" value="ECO:0007669"/>
    <property type="project" value="TreeGrafter"/>
</dbReference>
<dbReference type="PANTHER" id="PTHR30383">
    <property type="entry name" value="THIOESTERASE 1/PROTEASE 1/LYSOPHOSPHOLIPASE L1"/>
    <property type="match status" value="1"/>
</dbReference>
<feature type="signal peptide" evidence="1">
    <location>
        <begin position="1"/>
        <end position="34"/>
    </location>
</feature>
<dbReference type="CDD" id="cd01836">
    <property type="entry name" value="FeeA_FeeB_like"/>
    <property type="match status" value="1"/>
</dbReference>
<dbReference type="InterPro" id="IPR051532">
    <property type="entry name" value="Ester_Hydrolysis_Enzymes"/>
</dbReference>